<accession>A0ABC9N6Z0</accession>
<dbReference type="Proteomes" id="UP000004110">
    <property type="component" value="Unassembled WGS sequence"/>
</dbReference>
<reference evidence="1" key="1">
    <citation type="submission" date="2007-06" db="EMBL/GenBank/DDBJ databases">
        <authorList>
            <person name="Fulton L."/>
            <person name="Clifton S."/>
            <person name="Fulton B."/>
            <person name="Xu J."/>
            <person name="Minx P."/>
            <person name="Pepin K.H."/>
            <person name="Johnson M."/>
            <person name="Thiruvilangam P."/>
            <person name="Bhonagiri V."/>
            <person name="Nash W.E."/>
            <person name="Mardis E.R."/>
            <person name="Wilson R.K."/>
        </authorList>
    </citation>
    <scope>NUCLEOTIDE SEQUENCE [LARGE SCALE GENOMIC DNA]</scope>
    <source>
        <strain evidence="1">ATCC 8492</strain>
    </source>
</reference>
<dbReference type="AlphaFoldDB" id="A0ABC9N6Z0"/>
<sequence length="45" mass="5235">MTERGCGNHNLFLFMIHGASCCISDKILYLCRQTHLSRYQDEESI</sequence>
<evidence type="ECO:0000313" key="2">
    <source>
        <dbReference type="Proteomes" id="UP000004110"/>
    </source>
</evidence>
<evidence type="ECO:0000313" key="1">
    <source>
        <dbReference type="EMBL" id="EDO52505.1"/>
    </source>
</evidence>
<keyword evidence="2" id="KW-1185">Reference proteome</keyword>
<protein>
    <submittedName>
        <fullName evidence="1">Uncharacterized protein</fullName>
    </submittedName>
</protein>
<proteinExistence type="predicted"/>
<reference evidence="1" key="2">
    <citation type="submission" date="2013-11" db="EMBL/GenBank/DDBJ databases">
        <title>Draft genome sequence of Bacteroides uniformis (ATCC 8492).</title>
        <authorList>
            <person name="Sudarsanam P."/>
            <person name="Ley R."/>
            <person name="Guruge J."/>
            <person name="Turnbaugh P.J."/>
            <person name="Mahowald M."/>
            <person name="Liep D."/>
            <person name="Gordon J."/>
        </authorList>
    </citation>
    <scope>NUCLEOTIDE SEQUENCE</scope>
    <source>
        <strain evidence="1">ATCC 8492</strain>
    </source>
</reference>
<gene>
    <name evidence="1" type="ORF">BACUNI_04122</name>
</gene>
<name>A0ABC9N6Z0_BACUC</name>
<organism evidence="1 2">
    <name type="scientific">Bacteroides uniformis (strain ATCC 8492 / DSM 6597 / CCUG 4942 / CIP 103695 / JCM 5828 / KCTC 5204 / NCTC 13054 / VPI 0061)</name>
    <dbReference type="NCBI Taxonomy" id="411479"/>
    <lineage>
        <taxon>Bacteria</taxon>
        <taxon>Pseudomonadati</taxon>
        <taxon>Bacteroidota</taxon>
        <taxon>Bacteroidia</taxon>
        <taxon>Bacteroidales</taxon>
        <taxon>Bacteroidaceae</taxon>
        <taxon>Bacteroides</taxon>
    </lineage>
</organism>
<comment type="caution">
    <text evidence="1">The sequence shown here is derived from an EMBL/GenBank/DDBJ whole genome shotgun (WGS) entry which is preliminary data.</text>
</comment>
<dbReference type="EMBL" id="AAYH02000048">
    <property type="protein sequence ID" value="EDO52505.1"/>
    <property type="molecule type" value="Genomic_DNA"/>
</dbReference>